<gene>
    <name evidence="1" type="ORF">PCANC_02044</name>
</gene>
<dbReference type="Proteomes" id="UP000235388">
    <property type="component" value="Unassembled WGS sequence"/>
</dbReference>
<dbReference type="OrthoDB" id="2505774at2759"/>
<comment type="caution">
    <text evidence="1">The sequence shown here is derived from an EMBL/GenBank/DDBJ whole genome shotgun (WGS) entry which is preliminary data.</text>
</comment>
<dbReference type="AlphaFoldDB" id="A0A2N5W1Y8"/>
<organism evidence="1 2">
    <name type="scientific">Puccinia coronata f. sp. avenae</name>
    <dbReference type="NCBI Taxonomy" id="200324"/>
    <lineage>
        <taxon>Eukaryota</taxon>
        <taxon>Fungi</taxon>
        <taxon>Dikarya</taxon>
        <taxon>Basidiomycota</taxon>
        <taxon>Pucciniomycotina</taxon>
        <taxon>Pucciniomycetes</taxon>
        <taxon>Pucciniales</taxon>
        <taxon>Pucciniaceae</taxon>
        <taxon>Puccinia</taxon>
    </lineage>
</organism>
<accession>A0A2N5W1Y8</accession>
<dbReference type="PANTHER" id="PTHR31912">
    <property type="entry name" value="IP13529P"/>
    <property type="match status" value="1"/>
</dbReference>
<dbReference type="PANTHER" id="PTHR31912:SF34">
    <property type="entry name" value="NOTOCHORD-RELATED PROTEIN"/>
    <property type="match status" value="1"/>
</dbReference>
<name>A0A2N5W1Y8_9BASI</name>
<dbReference type="EMBL" id="PGCJ01000023">
    <property type="protein sequence ID" value="PLW56273.1"/>
    <property type="molecule type" value="Genomic_DNA"/>
</dbReference>
<protein>
    <submittedName>
        <fullName evidence="1">Uncharacterized protein</fullName>
    </submittedName>
</protein>
<dbReference type="STRING" id="200324.A0A2N5W1Y8"/>
<evidence type="ECO:0000313" key="2">
    <source>
        <dbReference type="Proteomes" id="UP000235388"/>
    </source>
</evidence>
<sequence>MDVYLEQLETHIHHFIQHLIKSNAQWVNKPKVHMLLHLVECIRRFGPSSLFSTKKFESYNGVLRQASIHSNRQSPGKDLSVTFDNYSSLKFLLSGGVIFDEQTGSATSSSSEVHQAFVDNPILQRAMGYNSTAADHLVCYPLDMNIKLAKEEVVPVPNWLTFQGQNANVAQVAQIKLSKHDLLQKGVFLAFTHESRNLVGQIVSIWEKKHPAKKDYYIKLQGYELGGVDQHYQMRSLVRTANYTLVHIKYVIGTINVQHNCHKYKCPVKLSRQARVERQETSTNLPEVHHTEDDNFIINSASLSNAEIHRLVAGLPNPVTTPADWRDSVTGGFGIWANIPPEISDNESEEEEFE</sequence>
<keyword evidence="2" id="KW-1185">Reference proteome</keyword>
<evidence type="ECO:0000313" key="1">
    <source>
        <dbReference type="EMBL" id="PLW56273.1"/>
    </source>
</evidence>
<proteinExistence type="predicted"/>
<reference evidence="1 2" key="1">
    <citation type="submission" date="2017-11" db="EMBL/GenBank/DDBJ databases">
        <title>De novo assembly and phasing of dikaryotic genomes from two isolates of Puccinia coronata f. sp. avenae, the causal agent of oat crown rust.</title>
        <authorList>
            <person name="Miller M.E."/>
            <person name="Zhang Y."/>
            <person name="Omidvar V."/>
            <person name="Sperschneider J."/>
            <person name="Schwessinger B."/>
            <person name="Raley C."/>
            <person name="Palmer J.M."/>
            <person name="Garnica D."/>
            <person name="Upadhyaya N."/>
            <person name="Rathjen J."/>
            <person name="Taylor J.M."/>
            <person name="Park R.F."/>
            <person name="Dodds P.N."/>
            <person name="Hirsch C.D."/>
            <person name="Kianian S.F."/>
            <person name="Figueroa M."/>
        </authorList>
    </citation>
    <scope>NUCLEOTIDE SEQUENCE [LARGE SCALE GENOMIC DNA]</scope>
    <source>
        <strain evidence="1">12NC29</strain>
    </source>
</reference>